<comment type="pathway">
    <text evidence="3">Carbohydrate degradation; pentose phosphate pathway.</text>
</comment>
<evidence type="ECO:0000256" key="8">
    <source>
        <dbReference type="ARBA" id="ARBA00023270"/>
    </source>
</evidence>
<dbReference type="GO" id="GO:0005737">
    <property type="term" value="C:cytoplasm"/>
    <property type="evidence" value="ECO:0007669"/>
    <property type="project" value="UniProtKB-SubCell"/>
</dbReference>
<evidence type="ECO:0000313" key="10">
    <source>
        <dbReference type="EMBL" id="KAG0591366.1"/>
    </source>
</evidence>
<dbReference type="PANTHER" id="PTHR10683">
    <property type="entry name" value="TRANSALDOLASE"/>
    <property type="match status" value="1"/>
</dbReference>
<dbReference type="Gene3D" id="3.20.20.70">
    <property type="entry name" value="Aldolase class I"/>
    <property type="match status" value="1"/>
</dbReference>
<dbReference type="GO" id="GO:0005975">
    <property type="term" value="P:carbohydrate metabolic process"/>
    <property type="evidence" value="ECO:0007669"/>
    <property type="project" value="InterPro"/>
</dbReference>
<dbReference type="InterPro" id="IPR004732">
    <property type="entry name" value="Transaldolase_2"/>
</dbReference>
<accession>A0A8T0J803</accession>
<keyword evidence="7" id="KW-0570">Pentose shunt</keyword>
<dbReference type="Pfam" id="PF00923">
    <property type="entry name" value="TAL_FSA"/>
    <property type="match status" value="1"/>
</dbReference>
<name>A0A8T0J803_CERPU</name>
<evidence type="ECO:0000256" key="7">
    <source>
        <dbReference type="ARBA" id="ARBA00023126"/>
    </source>
</evidence>
<dbReference type="AlphaFoldDB" id="A0A8T0J803"/>
<evidence type="ECO:0000256" key="4">
    <source>
        <dbReference type="ARBA" id="ARBA00008426"/>
    </source>
</evidence>
<reference evidence="10" key="1">
    <citation type="submission" date="2020-06" db="EMBL/GenBank/DDBJ databases">
        <title>WGS assembly of Ceratodon purpureus strain R40.</title>
        <authorList>
            <person name="Carey S.B."/>
            <person name="Jenkins J."/>
            <person name="Shu S."/>
            <person name="Lovell J.T."/>
            <person name="Sreedasyam A."/>
            <person name="Maumus F."/>
            <person name="Tiley G.P."/>
            <person name="Fernandez-Pozo N."/>
            <person name="Barry K."/>
            <person name="Chen C."/>
            <person name="Wang M."/>
            <person name="Lipzen A."/>
            <person name="Daum C."/>
            <person name="Saski C.A."/>
            <person name="Payton A.C."/>
            <person name="Mcbreen J.C."/>
            <person name="Conrad R.E."/>
            <person name="Kollar L.M."/>
            <person name="Olsson S."/>
            <person name="Huttunen S."/>
            <person name="Landis J.B."/>
            <person name="Wickett N.J."/>
            <person name="Johnson M.G."/>
            <person name="Rensing S.A."/>
            <person name="Grimwood J."/>
            <person name="Schmutz J."/>
            <person name="Mcdaniel S.F."/>
        </authorList>
    </citation>
    <scope>NUCLEOTIDE SEQUENCE</scope>
    <source>
        <strain evidence="10">R40</strain>
    </source>
</reference>
<keyword evidence="11" id="KW-1185">Reference proteome</keyword>
<dbReference type="CDD" id="cd00955">
    <property type="entry name" value="Transaldolase_like"/>
    <property type="match status" value="1"/>
</dbReference>
<dbReference type="InterPro" id="IPR001585">
    <property type="entry name" value="TAL/FSA"/>
</dbReference>
<keyword evidence="5" id="KW-0963">Cytoplasm</keyword>
<evidence type="ECO:0000256" key="2">
    <source>
        <dbReference type="ARBA" id="ARBA00004496"/>
    </source>
</evidence>
<evidence type="ECO:0000256" key="1">
    <source>
        <dbReference type="ARBA" id="ARBA00003518"/>
    </source>
</evidence>
<dbReference type="NCBIfam" id="TIGR00876">
    <property type="entry name" value="tal_mycobact"/>
    <property type="match status" value="1"/>
</dbReference>
<dbReference type="Proteomes" id="UP000822688">
    <property type="component" value="Chromosome 1"/>
</dbReference>
<protein>
    <recommendedName>
        <fullName evidence="12">Transaldolase</fullName>
    </recommendedName>
</protein>
<comment type="caution">
    <text evidence="10">The sequence shown here is derived from an EMBL/GenBank/DDBJ whole genome shotgun (WGS) entry which is preliminary data.</text>
</comment>
<comment type="catalytic activity">
    <reaction evidence="9">
        <text>D-sedoheptulose 7-phosphate + D-glyceraldehyde 3-phosphate = D-erythrose 4-phosphate + beta-D-fructose 6-phosphate</text>
        <dbReference type="Rhea" id="RHEA:17053"/>
        <dbReference type="ChEBI" id="CHEBI:16897"/>
        <dbReference type="ChEBI" id="CHEBI:57483"/>
        <dbReference type="ChEBI" id="CHEBI:57634"/>
        <dbReference type="ChEBI" id="CHEBI:59776"/>
        <dbReference type="EC" id="2.2.1.2"/>
    </reaction>
</comment>
<evidence type="ECO:0000256" key="6">
    <source>
        <dbReference type="ARBA" id="ARBA00022679"/>
    </source>
</evidence>
<comment type="function">
    <text evidence="1">Transaldolase is important for the balance of metabolites in the pentose-phosphate pathway.</text>
</comment>
<dbReference type="EMBL" id="CM026421">
    <property type="protein sequence ID" value="KAG0591366.1"/>
    <property type="molecule type" value="Genomic_DNA"/>
</dbReference>
<keyword evidence="8" id="KW-0704">Schiff base</keyword>
<dbReference type="PROSITE" id="PS01054">
    <property type="entry name" value="TRANSALDOLASE_1"/>
    <property type="match status" value="1"/>
</dbReference>
<comment type="similarity">
    <text evidence="4">Belongs to the transaldolase family. Type 2 subfamily.</text>
</comment>
<dbReference type="InterPro" id="IPR013785">
    <property type="entry name" value="Aldolase_TIM"/>
</dbReference>
<comment type="subcellular location">
    <subcellularLocation>
        <location evidence="2">Cytoplasm</location>
    </subcellularLocation>
</comment>
<sequence length="438" mass="48218">MAALKMYCSSAIVGRTLGPSVESRTNGSILGSGEFVGLKMMPSLKATSFSTRSMPVYAAPSTHLAKCWNTLSTEKKTLLHDMYDQQKQSPWYDNLRRPVTMLEPFIKMGVRGVTSNPTIFEKAITGSAEYDDQFRHCIKEGKNVEEAYWELVIKDIQDACDLFLPLYEESRGGDGYISVEVSPLLANETQQTIDSAKYLHKRVNRPNVLIKIPATLECIESIKQTIASSISVNVTLIFSLDRYEAVIDAYLDGLEAVQGDLSKIASVASFFVSRVDSLVDKKLNAIGTKEALELKGKAANAQAALAFKLYQEKFSGPRWEALAKRGAQKQRVLWASTGVKDPSYPDTLYIDPLIGPDTVTTMPEGALLAFVDHGTAARTIDADLPGAKRIYDKVEELGIKWQDTGKQLENEGVASFKKSFTDLVQNLTGKADSLAKSM</sequence>
<evidence type="ECO:0000256" key="9">
    <source>
        <dbReference type="ARBA" id="ARBA00048810"/>
    </source>
</evidence>
<proteinExistence type="inferred from homology"/>
<evidence type="ECO:0000256" key="3">
    <source>
        <dbReference type="ARBA" id="ARBA00004959"/>
    </source>
</evidence>
<dbReference type="HAMAP" id="MF_00493">
    <property type="entry name" value="Transaldolase_2"/>
    <property type="match status" value="1"/>
</dbReference>
<evidence type="ECO:0008006" key="12">
    <source>
        <dbReference type="Google" id="ProtNLM"/>
    </source>
</evidence>
<dbReference type="GO" id="GO:0004801">
    <property type="term" value="F:transaldolase activity"/>
    <property type="evidence" value="ECO:0007669"/>
    <property type="project" value="UniProtKB-EC"/>
</dbReference>
<organism evidence="10 11">
    <name type="scientific">Ceratodon purpureus</name>
    <name type="common">Fire moss</name>
    <name type="synonym">Dicranum purpureum</name>
    <dbReference type="NCBI Taxonomy" id="3225"/>
    <lineage>
        <taxon>Eukaryota</taxon>
        <taxon>Viridiplantae</taxon>
        <taxon>Streptophyta</taxon>
        <taxon>Embryophyta</taxon>
        <taxon>Bryophyta</taxon>
        <taxon>Bryophytina</taxon>
        <taxon>Bryopsida</taxon>
        <taxon>Dicranidae</taxon>
        <taxon>Pseudoditrichales</taxon>
        <taxon>Ditrichaceae</taxon>
        <taxon>Ceratodon</taxon>
    </lineage>
</organism>
<evidence type="ECO:0000313" key="11">
    <source>
        <dbReference type="Proteomes" id="UP000822688"/>
    </source>
</evidence>
<dbReference type="PANTHER" id="PTHR10683:SF31">
    <property type="entry name" value="TRANSALDOLASE"/>
    <property type="match status" value="1"/>
</dbReference>
<dbReference type="PIRSF" id="PIRSF036915">
    <property type="entry name" value="Trnald_Bac_Plnt"/>
    <property type="match status" value="1"/>
</dbReference>
<keyword evidence="6" id="KW-0808">Transferase</keyword>
<dbReference type="NCBIfam" id="NF002881">
    <property type="entry name" value="PRK03343.1"/>
    <property type="match status" value="1"/>
</dbReference>
<dbReference type="InterPro" id="IPR018225">
    <property type="entry name" value="Transaldolase_AS"/>
</dbReference>
<dbReference type="GO" id="GO:0006098">
    <property type="term" value="P:pentose-phosphate shunt"/>
    <property type="evidence" value="ECO:0007669"/>
    <property type="project" value="UniProtKB-KW"/>
</dbReference>
<dbReference type="SUPFAM" id="SSF51569">
    <property type="entry name" value="Aldolase"/>
    <property type="match status" value="1"/>
</dbReference>
<evidence type="ECO:0000256" key="5">
    <source>
        <dbReference type="ARBA" id="ARBA00022490"/>
    </source>
</evidence>
<gene>
    <name evidence="10" type="ORF">KC19_1G170600</name>
</gene>